<feature type="repeat" description="ANK" evidence="3">
    <location>
        <begin position="219"/>
        <end position="245"/>
    </location>
</feature>
<evidence type="ECO:0000256" key="1">
    <source>
        <dbReference type="ARBA" id="ARBA00022737"/>
    </source>
</evidence>
<gene>
    <name evidence="4" type="ORF">TGAMA5MH_07879</name>
</gene>
<keyword evidence="2 3" id="KW-0040">ANK repeat</keyword>
<evidence type="ECO:0000256" key="3">
    <source>
        <dbReference type="PROSITE-ProRule" id="PRU00023"/>
    </source>
</evidence>
<dbReference type="Pfam" id="PF12796">
    <property type="entry name" value="Ank_2"/>
    <property type="match status" value="5"/>
</dbReference>
<keyword evidence="1" id="KW-0677">Repeat</keyword>
<dbReference type="EMBL" id="MTYH01000072">
    <property type="protein sequence ID" value="PNP40224.1"/>
    <property type="molecule type" value="Genomic_DNA"/>
</dbReference>
<sequence>MARLSDREEKQLILHPELLHKILMDHLEKDDDILNFILASKVYYEQFYDTLLLHNALRGGCTALEGAAKTANKDMMEKILEIPIIETAAPRNIWPRTVDSARAHKDLVNLLLQVDCVRASINEEAREIKTKERETWKERKFNDSWLQVMWHAIKSDQVDVAELFLSLGLTVESCDQDGSTALHIAAKGCEKDSLVQLLLEKYGADPNKLAVKLRPVGNKINSPLRRAAKKGNTKVVKLLLEYGADPCYEQPGTSCQALAVAVAEGHQDIVSILSQNERIELSAHDADGIPILGRAVMSENTDIVQMLLENERIDPNVTTFNGKSPLMIAAEGVGFRAEVSGLAMTKLLLSNKRVDMFLKDNNGWNALFHAANSGQHEVLEMYLKDGRLDPNEADVNLNTPVSCTRSDKCLQLLITDPRVDLNKANNEGMTPLMQNVSWEWKGNVEQLLNSGRVDVNQTNHQGNTAMMMAIFRHDPFCDWEESTYCEIMRYMLRSGRVKLDLVNANGETALMVAVKNKMASAVKMILATGHRMINIKDADGVMMIEYAIQNGSEDIIKLLLETGEAQVTRGIIESAQSEDIRDMLVRYKDMMEKRAESSTLA</sequence>
<dbReference type="PANTHER" id="PTHR24198">
    <property type="entry name" value="ANKYRIN REPEAT AND PROTEIN KINASE DOMAIN-CONTAINING PROTEIN"/>
    <property type="match status" value="1"/>
</dbReference>
<dbReference type="InterPro" id="IPR002110">
    <property type="entry name" value="Ankyrin_rpt"/>
</dbReference>
<dbReference type="PROSITE" id="PS50088">
    <property type="entry name" value="ANK_REPEAT"/>
    <property type="match status" value="2"/>
</dbReference>
<dbReference type="Proteomes" id="UP000236546">
    <property type="component" value="Unassembled WGS sequence"/>
</dbReference>
<evidence type="ECO:0000313" key="4">
    <source>
        <dbReference type="EMBL" id="PNP40224.1"/>
    </source>
</evidence>
<evidence type="ECO:0000313" key="5">
    <source>
        <dbReference type="Proteomes" id="UP000236546"/>
    </source>
</evidence>
<evidence type="ECO:0000256" key="2">
    <source>
        <dbReference type="ARBA" id="ARBA00023043"/>
    </source>
</evidence>
<dbReference type="PANTHER" id="PTHR24198:SF165">
    <property type="entry name" value="ANKYRIN REPEAT-CONTAINING PROTEIN-RELATED"/>
    <property type="match status" value="1"/>
</dbReference>
<dbReference type="SUPFAM" id="SSF48403">
    <property type="entry name" value="Ankyrin repeat"/>
    <property type="match status" value="1"/>
</dbReference>
<protein>
    <submittedName>
        <fullName evidence="4">Uncharacterized protein</fullName>
    </submittedName>
</protein>
<comment type="caution">
    <text evidence="4">The sequence shown here is derived from an EMBL/GenBank/DDBJ whole genome shotgun (WGS) entry which is preliminary data.</text>
</comment>
<accession>A0A2K0T3X0</accession>
<dbReference type="SMART" id="SM00248">
    <property type="entry name" value="ANK"/>
    <property type="match status" value="12"/>
</dbReference>
<dbReference type="Gene3D" id="1.25.40.20">
    <property type="entry name" value="Ankyrin repeat-containing domain"/>
    <property type="match status" value="3"/>
</dbReference>
<dbReference type="OrthoDB" id="426293at2759"/>
<proteinExistence type="predicted"/>
<feature type="repeat" description="ANK" evidence="3">
    <location>
        <begin position="177"/>
        <end position="201"/>
    </location>
</feature>
<name>A0A2K0T3X0_9HYPO</name>
<reference evidence="4 5" key="1">
    <citation type="submission" date="2017-02" db="EMBL/GenBank/DDBJ databases">
        <title>Genomes of Trichoderma spp. with biocontrol activity.</title>
        <authorList>
            <person name="Gardiner D."/>
            <person name="Kazan K."/>
            <person name="Vos C."/>
            <person name="Harvey P."/>
        </authorList>
    </citation>
    <scope>NUCLEOTIDE SEQUENCE [LARGE SCALE GENOMIC DNA]</scope>
    <source>
        <strain evidence="4 5">A5MH</strain>
    </source>
</reference>
<dbReference type="InterPro" id="IPR036770">
    <property type="entry name" value="Ankyrin_rpt-contain_sf"/>
</dbReference>
<dbReference type="AlphaFoldDB" id="A0A2K0T3X0"/>
<dbReference type="PROSITE" id="PS50297">
    <property type="entry name" value="ANK_REP_REGION"/>
    <property type="match status" value="2"/>
</dbReference>
<organism evidence="4 5">
    <name type="scientific">Trichoderma gamsii</name>
    <dbReference type="NCBI Taxonomy" id="398673"/>
    <lineage>
        <taxon>Eukaryota</taxon>
        <taxon>Fungi</taxon>
        <taxon>Dikarya</taxon>
        <taxon>Ascomycota</taxon>
        <taxon>Pezizomycotina</taxon>
        <taxon>Sordariomycetes</taxon>
        <taxon>Hypocreomycetidae</taxon>
        <taxon>Hypocreales</taxon>
        <taxon>Hypocreaceae</taxon>
        <taxon>Trichoderma</taxon>
    </lineage>
</organism>